<name>A0ABW3D6R6_9BACL</name>
<evidence type="ECO:0000313" key="3">
    <source>
        <dbReference type="Proteomes" id="UP001597120"/>
    </source>
</evidence>
<feature type="chain" id="PRO_5046046963" description="Lipoprotein" evidence="1">
    <location>
        <begin position="24"/>
        <end position="337"/>
    </location>
</feature>
<keyword evidence="1" id="KW-0732">Signal</keyword>
<dbReference type="PROSITE" id="PS51257">
    <property type="entry name" value="PROKAR_LIPOPROTEIN"/>
    <property type="match status" value="1"/>
</dbReference>
<comment type="caution">
    <text evidence="2">The sequence shown here is derived from an EMBL/GenBank/DDBJ whole genome shotgun (WGS) entry which is preliminary data.</text>
</comment>
<feature type="signal peptide" evidence="1">
    <location>
        <begin position="1"/>
        <end position="23"/>
    </location>
</feature>
<protein>
    <recommendedName>
        <fullName evidence="4">Lipoprotein</fullName>
    </recommendedName>
</protein>
<evidence type="ECO:0000256" key="1">
    <source>
        <dbReference type="SAM" id="SignalP"/>
    </source>
</evidence>
<organism evidence="2 3">
    <name type="scientific">Paenibacillus residui</name>
    <dbReference type="NCBI Taxonomy" id="629724"/>
    <lineage>
        <taxon>Bacteria</taxon>
        <taxon>Bacillati</taxon>
        <taxon>Bacillota</taxon>
        <taxon>Bacilli</taxon>
        <taxon>Bacillales</taxon>
        <taxon>Paenibacillaceae</taxon>
        <taxon>Paenibacillus</taxon>
    </lineage>
</organism>
<sequence>MKKLMLSMAMLVLAAACSNPVQGARSDMPVPANTPEADNNKITVDTPMTVSETPIPESRKILKIKLVDGKYYEDRNPGPYQGANYEGDFVFEISDEAGEVLGTTGINDFYNGQTLTFVDPFELVMEDYNGDGLPDFTLGQNMNSNGKLYKLFSVGDDDRIRELPVEGQSELYISGGEGSRYSVRLERTGPGEVSYQAYDQLMGETASKTLKWENGAFAEVTRETEVILDPLPETVSELALQLSGKIKGVSLPYFFYQVEDGHHFLAEGKIEVRDNGEFSAAIPLKRPTNGFGSVVFYADLNANGRYDLEEDTEWKLGSAFFAFEESLVVPLSDLGTE</sequence>
<proteinExistence type="predicted"/>
<dbReference type="Proteomes" id="UP001597120">
    <property type="component" value="Unassembled WGS sequence"/>
</dbReference>
<reference evidence="3" key="1">
    <citation type="journal article" date="2019" name="Int. J. Syst. Evol. Microbiol.">
        <title>The Global Catalogue of Microorganisms (GCM) 10K type strain sequencing project: providing services to taxonomists for standard genome sequencing and annotation.</title>
        <authorList>
            <consortium name="The Broad Institute Genomics Platform"/>
            <consortium name="The Broad Institute Genome Sequencing Center for Infectious Disease"/>
            <person name="Wu L."/>
            <person name="Ma J."/>
        </authorList>
    </citation>
    <scope>NUCLEOTIDE SEQUENCE [LARGE SCALE GENOMIC DNA]</scope>
    <source>
        <strain evidence="3">CCUG 57263</strain>
    </source>
</reference>
<keyword evidence="3" id="KW-1185">Reference proteome</keyword>
<dbReference type="RefSeq" id="WP_379287272.1">
    <property type="nucleotide sequence ID" value="NZ_JBHTIU010000027.1"/>
</dbReference>
<evidence type="ECO:0000313" key="2">
    <source>
        <dbReference type="EMBL" id="MFD0869067.1"/>
    </source>
</evidence>
<dbReference type="EMBL" id="JBHTIU010000027">
    <property type="protein sequence ID" value="MFD0869067.1"/>
    <property type="molecule type" value="Genomic_DNA"/>
</dbReference>
<gene>
    <name evidence="2" type="ORF">ACFQ03_07885</name>
</gene>
<accession>A0ABW3D6R6</accession>
<evidence type="ECO:0008006" key="4">
    <source>
        <dbReference type="Google" id="ProtNLM"/>
    </source>
</evidence>